<keyword evidence="1" id="KW-0812">Transmembrane</keyword>
<gene>
    <name evidence="2" type="ORF">R4315_17810</name>
</gene>
<proteinExistence type="predicted"/>
<sequence length="63" mass="6607">LGFSNPALAVAPLSLAVSIIVALLSVPSGETKARADRLFSVMRTRALTGQTETTSDDTMVAMR</sequence>
<dbReference type="Proteomes" id="UP001185863">
    <property type="component" value="Unassembled WGS sequence"/>
</dbReference>
<feature type="transmembrane region" description="Helical" evidence="1">
    <location>
        <begin position="6"/>
        <end position="26"/>
    </location>
</feature>
<dbReference type="AlphaFoldDB" id="A0AAE4V118"/>
<evidence type="ECO:0000256" key="1">
    <source>
        <dbReference type="SAM" id="Phobius"/>
    </source>
</evidence>
<name>A0AAE4V118_9NOCA</name>
<keyword evidence="1" id="KW-1133">Transmembrane helix</keyword>
<evidence type="ECO:0000313" key="2">
    <source>
        <dbReference type="EMBL" id="MDV7266387.1"/>
    </source>
</evidence>
<evidence type="ECO:0000313" key="3">
    <source>
        <dbReference type="Proteomes" id="UP001185863"/>
    </source>
</evidence>
<accession>A0AAE4V118</accession>
<comment type="caution">
    <text evidence="2">The sequence shown here is derived from an EMBL/GenBank/DDBJ whole genome shotgun (WGS) entry which is preliminary data.</text>
</comment>
<dbReference type="EMBL" id="JAWLUP010000047">
    <property type="protein sequence ID" value="MDV7266387.1"/>
    <property type="molecule type" value="Genomic_DNA"/>
</dbReference>
<keyword evidence="1" id="KW-0472">Membrane</keyword>
<reference evidence="2" key="1">
    <citation type="submission" date="2023-10" db="EMBL/GenBank/DDBJ databases">
        <title>Development of a sustainable strategy for remediation of hydrocarbon-contaminated territories based on the waste exchange concept.</title>
        <authorList>
            <person name="Krivoruchko A."/>
        </authorList>
    </citation>
    <scope>NUCLEOTIDE SEQUENCE</scope>
    <source>
        <strain evidence="2">IEGM 68</strain>
    </source>
</reference>
<organism evidence="2 3">
    <name type="scientific">Rhodococcus oxybenzonivorans</name>
    <dbReference type="NCBI Taxonomy" id="1990687"/>
    <lineage>
        <taxon>Bacteria</taxon>
        <taxon>Bacillati</taxon>
        <taxon>Actinomycetota</taxon>
        <taxon>Actinomycetes</taxon>
        <taxon>Mycobacteriales</taxon>
        <taxon>Nocardiaceae</taxon>
        <taxon>Rhodococcus</taxon>
    </lineage>
</organism>
<feature type="non-terminal residue" evidence="2">
    <location>
        <position position="1"/>
    </location>
</feature>
<protein>
    <submittedName>
        <fullName evidence="2">Cation acetate symporter</fullName>
    </submittedName>
</protein>